<organism evidence="2 3">
    <name type="scientific">Desulfoluna limicola</name>
    <dbReference type="NCBI Taxonomy" id="2810562"/>
    <lineage>
        <taxon>Bacteria</taxon>
        <taxon>Pseudomonadati</taxon>
        <taxon>Thermodesulfobacteriota</taxon>
        <taxon>Desulfobacteria</taxon>
        <taxon>Desulfobacterales</taxon>
        <taxon>Desulfolunaceae</taxon>
        <taxon>Desulfoluna</taxon>
    </lineage>
</organism>
<evidence type="ECO:0000313" key="2">
    <source>
        <dbReference type="EMBL" id="BCS94856.1"/>
    </source>
</evidence>
<accession>A0ABM7PBG1</accession>
<reference evidence="2 3" key="1">
    <citation type="submission" date="2021-02" db="EMBL/GenBank/DDBJ databases">
        <title>Complete genome of Desulfoluna sp. strain ASN36.</title>
        <authorList>
            <person name="Takahashi A."/>
            <person name="Kojima H."/>
            <person name="Fukui M."/>
        </authorList>
    </citation>
    <scope>NUCLEOTIDE SEQUENCE [LARGE SCALE GENOMIC DNA]</scope>
    <source>
        <strain evidence="2 3">ASN36</strain>
    </source>
</reference>
<keyword evidence="1" id="KW-0472">Membrane</keyword>
<name>A0ABM7PBG1_9BACT</name>
<proteinExistence type="predicted"/>
<dbReference type="EMBL" id="AP024488">
    <property type="protein sequence ID" value="BCS94856.1"/>
    <property type="molecule type" value="Genomic_DNA"/>
</dbReference>
<keyword evidence="1" id="KW-1133">Transmembrane helix</keyword>
<evidence type="ECO:0000313" key="3">
    <source>
        <dbReference type="Proteomes" id="UP001320148"/>
    </source>
</evidence>
<dbReference type="RefSeq" id="WP_236891160.1">
    <property type="nucleotide sequence ID" value="NZ_AP024488.1"/>
</dbReference>
<evidence type="ECO:0000256" key="1">
    <source>
        <dbReference type="SAM" id="Phobius"/>
    </source>
</evidence>
<feature type="transmembrane region" description="Helical" evidence="1">
    <location>
        <begin position="27"/>
        <end position="52"/>
    </location>
</feature>
<keyword evidence="1" id="KW-0812">Transmembrane</keyword>
<gene>
    <name evidence="2" type="ORF">DSLASN_04880</name>
</gene>
<sequence length="55" mass="5691">MSKDRGRITTETVTNPKPITAQSPNLAAVPIAIGALSAASLLLSLSTAYALLKRP</sequence>
<keyword evidence="3" id="KW-1185">Reference proteome</keyword>
<dbReference type="Proteomes" id="UP001320148">
    <property type="component" value="Chromosome"/>
</dbReference>
<protein>
    <submittedName>
        <fullName evidence="2">Uncharacterized protein</fullName>
    </submittedName>
</protein>